<dbReference type="InterPro" id="IPR014371">
    <property type="entry name" value="Oat_ACAT_DAG_ARE"/>
</dbReference>
<comment type="subcellular location">
    <subcellularLocation>
        <location evidence="1">Endoplasmic reticulum membrane</location>
        <topology evidence="1">Multi-pass membrane protein</topology>
    </subcellularLocation>
</comment>
<dbReference type="Pfam" id="PF03062">
    <property type="entry name" value="MBOAT"/>
    <property type="match status" value="1"/>
</dbReference>
<feature type="transmembrane region" description="Helical" evidence="9">
    <location>
        <begin position="386"/>
        <end position="404"/>
    </location>
</feature>
<evidence type="ECO:0000256" key="4">
    <source>
        <dbReference type="ARBA" id="ARBA00022692"/>
    </source>
</evidence>
<feature type="transmembrane region" description="Helical" evidence="9">
    <location>
        <begin position="96"/>
        <end position="114"/>
    </location>
</feature>
<evidence type="ECO:0000256" key="6">
    <source>
        <dbReference type="ARBA" id="ARBA00022989"/>
    </source>
</evidence>
<feature type="transmembrane region" description="Helical" evidence="9">
    <location>
        <begin position="362"/>
        <end position="380"/>
    </location>
</feature>
<gene>
    <name evidence="10" type="ORF">PSON_ATCC_30995.1.T0750156</name>
</gene>
<evidence type="ECO:0000313" key="11">
    <source>
        <dbReference type="Proteomes" id="UP000692954"/>
    </source>
</evidence>
<organism evidence="10 11">
    <name type="scientific">Paramecium sonneborni</name>
    <dbReference type="NCBI Taxonomy" id="65129"/>
    <lineage>
        <taxon>Eukaryota</taxon>
        <taxon>Sar</taxon>
        <taxon>Alveolata</taxon>
        <taxon>Ciliophora</taxon>
        <taxon>Intramacronucleata</taxon>
        <taxon>Oligohymenophorea</taxon>
        <taxon>Peniculida</taxon>
        <taxon>Parameciidae</taxon>
        <taxon>Paramecium</taxon>
    </lineage>
</organism>
<comment type="similarity">
    <text evidence="2">Belongs to the membrane-bound acyltransferase family. Sterol o-acyltransferase subfamily.</text>
</comment>
<feature type="transmembrane region" description="Helical" evidence="9">
    <location>
        <begin position="239"/>
        <end position="262"/>
    </location>
</feature>
<feature type="transmembrane region" description="Helical" evidence="9">
    <location>
        <begin position="215"/>
        <end position="233"/>
    </location>
</feature>
<evidence type="ECO:0000256" key="9">
    <source>
        <dbReference type="SAM" id="Phobius"/>
    </source>
</evidence>
<feature type="transmembrane region" description="Helical" evidence="9">
    <location>
        <begin position="134"/>
        <end position="154"/>
    </location>
</feature>
<dbReference type="Proteomes" id="UP000692954">
    <property type="component" value="Unassembled WGS sequence"/>
</dbReference>
<dbReference type="OrthoDB" id="311973at2759"/>
<evidence type="ECO:0000313" key="10">
    <source>
        <dbReference type="EMBL" id="CAD8101212.1"/>
    </source>
</evidence>
<keyword evidence="7 9" id="KW-0472">Membrane</keyword>
<comment type="caution">
    <text evidence="10">The sequence shown here is derived from an EMBL/GenBank/DDBJ whole genome shotgun (WGS) entry which is preliminary data.</text>
</comment>
<feature type="transmembrane region" description="Helical" evidence="9">
    <location>
        <begin position="161"/>
        <end position="179"/>
    </location>
</feature>
<evidence type="ECO:0000256" key="8">
    <source>
        <dbReference type="ARBA" id="ARBA00023315"/>
    </source>
</evidence>
<sequence length="432" mass="51228">MNVHFLLFQIVYPTNAILRGNKNNESQQIEMILRLAKKIDILKQSYQKHFLIQFSKKFNENLFIIIMKPYTYQHRVSQLDDMDDHSLLSKSKFHGFYYYAHMLGIYYLIDLMYFNQLGKILANSPTISAVKRDGILMIIWAVYSFTYPYTVYFAHKFGFKILLLFFISLPFIIFPWFIIQYQLGFIPGVFVGAMASIGFMKEVSYIKNCKKPIGLWQFFIYMITPALVFYHDYPKTKKIRLIYCLAKLFNIAYFNILGAVIIAKHIEPAIIGTSDQILQTILLLFPLASFWMVLFFLTFENILNLLAEITYFGDREFYHDWWNATTFEEFNAKWNTVVYAFLHTHVYLQLQEWKVPRIWSKVLTFTFSALIHEIILIAALRQFTPFMTFIMLLQVPVMMALRFLKNTRIGLIYFWFSLLHGVPIIVSYYVLV</sequence>
<accession>A0A8S1PD37</accession>
<evidence type="ECO:0000256" key="1">
    <source>
        <dbReference type="ARBA" id="ARBA00004477"/>
    </source>
</evidence>
<protein>
    <recommendedName>
        <fullName evidence="12">O-acyltransferase</fullName>
    </recommendedName>
</protein>
<dbReference type="PANTHER" id="PTHR10408:SF9">
    <property type="entry name" value="STEROL O-ACYLTRANSFERASE 2-RELATED"/>
    <property type="match status" value="1"/>
</dbReference>
<evidence type="ECO:0000256" key="2">
    <source>
        <dbReference type="ARBA" id="ARBA00009010"/>
    </source>
</evidence>
<dbReference type="EMBL" id="CAJJDN010000075">
    <property type="protein sequence ID" value="CAD8101212.1"/>
    <property type="molecule type" value="Genomic_DNA"/>
</dbReference>
<proteinExistence type="inferred from homology"/>
<name>A0A8S1PD37_9CILI</name>
<keyword evidence="11" id="KW-1185">Reference proteome</keyword>
<evidence type="ECO:0008006" key="12">
    <source>
        <dbReference type="Google" id="ProtNLM"/>
    </source>
</evidence>
<dbReference type="InterPro" id="IPR004299">
    <property type="entry name" value="MBOAT_fam"/>
</dbReference>
<dbReference type="GO" id="GO:0005789">
    <property type="term" value="C:endoplasmic reticulum membrane"/>
    <property type="evidence" value="ECO:0007669"/>
    <property type="project" value="UniProtKB-SubCell"/>
</dbReference>
<evidence type="ECO:0000256" key="5">
    <source>
        <dbReference type="ARBA" id="ARBA00022824"/>
    </source>
</evidence>
<keyword evidence="4 9" id="KW-0812">Transmembrane</keyword>
<keyword evidence="8" id="KW-0012">Acyltransferase</keyword>
<dbReference type="GO" id="GO:0008374">
    <property type="term" value="F:O-acyltransferase activity"/>
    <property type="evidence" value="ECO:0007669"/>
    <property type="project" value="InterPro"/>
</dbReference>
<reference evidence="10" key="1">
    <citation type="submission" date="2021-01" db="EMBL/GenBank/DDBJ databases">
        <authorList>
            <consortium name="Genoscope - CEA"/>
            <person name="William W."/>
        </authorList>
    </citation>
    <scope>NUCLEOTIDE SEQUENCE</scope>
</reference>
<dbReference type="PANTHER" id="PTHR10408">
    <property type="entry name" value="STEROL O-ACYLTRANSFERASE"/>
    <property type="match status" value="1"/>
</dbReference>
<feature type="transmembrane region" description="Helical" evidence="9">
    <location>
        <begin position="411"/>
        <end position="431"/>
    </location>
</feature>
<dbReference type="AlphaFoldDB" id="A0A8S1PD37"/>
<evidence type="ECO:0000256" key="3">
    <source>
        <dbReference type="ARBA" id="ARBA00022679"/>
    </source>
</evidence>
<feature type="transmembrane region" description="Helical" evidence="9">
    <location>
        <begin position="283"/>
        <end position="312"/>
    </location>
</feature>
<keyword evidence="6 9" id="KW-1133">Transmembrane helix</keyword>
<evidence type="ECO:0000256" key="7">
    <source>
        <dbReference type="ARBA" id="ARBA00023136"/>
    </source>
</evidence>
<keyword evidence="5" id="KW-0256">Endoplasmic reticulum</keyword>
<keyword evidence="3" id="KW-0808">Transferase</keyword>